<evidence type="ECO:0000256" key="1">
    <source>
        <dbReference type="ARBA" id="ARBA00001947"/>
    </source>
</evidence>
<evidence type="ECO:0000313" key="10">
    <source>
        <dbReference type="Proteomes" id="UP000470771"/>
    </source>
</evidence>
<evidence type="ECO:0000256" key="7">
    <source>
        <dbReference type="SAM" id="SignalP"/>
    </source>
</evidence>
<evidence type="ECO:0000256" key="5">
    <source>
        <dbReference type="ARBA" id="ARBA00022833"/>
    </source>
</evidence>
<dbReference type="Gene3D" id="3.30.2010.10">
    <property type="entry name" value="Metalloproteases ('zincins'), catalytic domain"/>
    <property type="match status" value="1"/>
</dbReference>
<accession>A0A6N9NFG7</accession>
<organism evidence="9 10">
    <name type="scientific">Acidiluteibacter ferrifornacis</name>
    <dbReference type="NCBI Taxonomy" id="2692424"/>
    <lineage>
        <taxon>Bacteria</taxon>
        <taxon>Pseudomonadati</taxon>
        <taxon>Bacteroidota</taxon>
        <taxon>Flavobacteriia</taxon>
        <taxon>Flavobacteriales</taxon>
        <taxon>Cryomorphaceae</taxon>
        <taxon>Acidiluteibacter</taxon>
    </lineage>
</organism>
<gene>
    <name evidence="9" type="ORF">GQN54_00745</name>
</gene>
<evidence type="ECO:0000259" key="8">
    <source>
        <dbReference type="Pfam" id="PF01435"/>
    </source>
</evidence>
<dbReference type="InterPro" id="IPR051156">
    <property type="entry name" value="Mito/Outer_Membr_Metalloprot"/>
</dbReference>
<comment type="cofactor">
    <cofactor evidence="1">
        <name>Zn(2+)</name>
        <dbReference type="ChEBI" id="CHEBI:29105"/>
    </cofactor>
</comment>
<comment type="caution">
    <text evidence="9">The sequence shown here is derived from an EMBL/GenBank/DDBJ whole genome shotgun (WGS) entry which is preliminary data.</text>
</comment>
<keyword evidence="3" id="KW-0479">Metal-binding</keyword>
<dbReference type="GO" id="GO:0046872">
    <property type="term" value="F:metal ion binding"/>
    <property type="evidence" value="ECO:0007669"/>
    <property type="project" value="UniProtKB-KW"/>
</dbReference>
<feature type="domain" description="Peptidase M48" evidence="8">
    <location>
        <begin position="96"/>
        <end position="294"/>
    </location>
</feature>
<proteinExistence type="predicted"/>
<protein>
    <submittedName>
        <fullName evidence="9">M48 family metalloprotease</fullName>
    </submittedName>
</protein>
<evidence type="ECO:0000256" key="4">
    <source>
        <dbReference type="ARBA" id="ARBA00022801"/>
    </source>
</evidence>
<dbReference type="EMBL" id="WWNE01000003">
    <property type="protein sequence ID" value="NBG64623.1"/>
    <property type="molecule type" value="Genomic_DNA"/>
</dbReference>
<keyword evidence="10" id="KW-1185">Reference proteome</keyword>
<dbReference type="Pfam" id="PF01435">
    <property type="entry name" value="Peptidase_M48"/>
    <property type="match status" value="1"/>
</dbReference>
<dbReference type="GO" id="GO:0051603">
    <property type="term" value="P:proteolysis involved in protein catabolic process"/>
    <property type="evidence" value="ECO:0007669"/>
    <property type="project" value="TreeGrafter"/>
</dbReference>
<evidence type="ECO:0000256" key="6">
    <source>
        <dbReference type="ARBA" id="ARBA00023049"/>
    </source>
</evidence>
<evidence type="ECO:0000313" key="9">
    <source>
        <dbReference type="EMBL" id="NBG64623.1"/>
    </source>
</evidence>
<dbReference type="PANTHER" id="PTHR22726:SF1">
    <property type="entry name" value="METALLOENDOPEPTIDASE OMA1, MITOCHONDRIAL"/>
    <property type="match status" value="1"/>
</dbReference>
<name>A0A6N9NFG7_9FLAO</name>
<dbReference type="RefSeq" id="WP_160630980.1">
    <property type="nucleotide sequence ID" value="NZ_WWNE01000003.1"/>
</dbReference>
<keyword evidence="7" id="KW-0732">Signal</keyword>
<keyword evidence="6 9" id="KW-0482">Metalloprotease</keyword>
<evidence type="ECO:0000256" key="3">
    <source>
        <dbReference type="ARBA" id="ARBA00022723"/>
    </source>
</evidence>
<dbReference type="GO" id="GO:0004222">
    <property type="term" value="F:metalloendopeptidase activity"/>
    <property type="evidence" value="ECO:0007669"/>
    <property type="project" value="InterPro"/>
</dbReference>
<dbReference type="CDD" id="cd07324">
    <property type="entry name" value="M48C_Oma1-like"/>
    <property type="match status" value="1"/>
</dbReference>
<dbReference type="PANTHER" id="PTHR22726">
    <property type="entry name" value="METALLOENDOPEPTIDASE OMA1"/>
    <property type="match status" value="1"/>
</dbReference>
<sequence length="755" mass="88346">MKLNSSALLTFLLFSFFISNGQEFKNNYTPLRSEGEVPLELKKLSAEKYELRKESFKKDARKMRKTKEELVLQSTFAIDELLLSGDVLFNDTIGKYVNKVADELLKNNPALRSKLNFYIVKSSYINAFTTERGAIFLSLGLISKLNNEAELAFILSHEIIHYQENHILNGYIETSKIKKEKGKYKGQSIKEKLLSRSNYSKDLELEADNKGFHLFTKSPYNPAAAISAMEVLKYGSYPFEDIAFDYSFLTHSLYSFPNSYRLDTIQTIDSEEDYDDSESTHPNIRKRKEQLKELVTDSSNTAFFIVSESSFNHVREICRFEVLNNFTSDRDYGMAIYHNYLLQQDYPDNLFLKTNLGYLLYGLARYKSNKNQLSVLRKYSKEQGEFQQLLYLLNRLNDEELAAIAVDYLYRLHTTNPSNPFIEKIMLDAFRTLIHDEEKSINYYVTKSEIEAILTKNAEEMLADPYANIDTTNYSERQKAKLAREVRRQQKKKEEKVQFDQFVFAEVLTEPKFDSIFKLITAEVENISSDEKSYFEISKENSIRKRKRTKFGVSLNADKIVLADPYYSKIDERKEIQTKYIKSEKKQLSFRESVYENAERLELEVEVLGKKKSVKSDINRLNEISISNTWLEERANHDYIKIIPYNYQFMKPLSDSYGTNYFAWMGLLNARLKTEFNPTAFFVSLFSIYGLPFYLTSLLTPDYATYYYAIVVNVETSEVLIEENNYLSTRDNNDLVQSQIYDTFFQIKRKKDYTK</sequence>
<dbReference type="Proteomes" id="UP000470771">
    <property type="component" value="Unassembled WGS sequence"/>
</dbReference>
<keyword evidence="2 9" id="KW-0645">Protease</keyword>
<feature type="chain" id="PRO_5026706355" evidence="7">
    <location>
        <begin position="22"/>
        <end position="755"/>
    </location>
</feature>
<reference evidence="9 10" key="1">
    <citation type="submission" date="2019-12" db="EMBL/GenBank/DDBJ databases">
        <authorList>
            <person name="Zhao J."/>
        </authorList>
    </citation>
    <scope>NUCLEOTIDE SEQUENCE [LARGE SCALE GENOMIC DNA]</scope>
    <source>
        <strain evidence="9 10">S-15</strain>
    </source>
</reference>
<keyword evidence="5" id="KW-0862">Zinc</keyword>
<keyword evidence="4" id="KW-0378">Hydrolase</keyword>
<dbReference type="AlphaFoldDB" id="A0A6N9NFG7"/>
<feature type="signal peptide" evidence="7">
    <location>
        <begin position="1"/>
        <end position="21"/>
    </location>
</feature>
<dbReference type="InterPro" id="IPR001915">
    <property type="entry name" value="Peptidase_M48"/>
</dbReference>
<evidence type="ECO:0000256" key="2">
    <source>
        <dbReference type="ARBA" id="ARBA00022670"/>
    </source>
</evidence>
<dbReference type="GO" id="GO:0016020">
    <property type="term" value="C:membrane"/>
    <property type="evidence" value="ECO:0007669"/>
    <property type="project" value="TreeGrafter"/>
</dbReference>